<dbReference type="InterPro" id="IPR019109">
    <property type="entry name" value="MamF_MmsF"/>
</dbReference>
<evidence type="ECO:0000256" key="3">
    <source>
        <dbReference type="ARBA" id="ARBA00022989"/>
    </source>
</evidence>
<comment type="caution">
    <text evidence="6">The sequence shown here is derived from an EMBL/GenBank/DDBJ whole genome shotgun (WGS) entry which is preliminary data.</text>
</comment>
<proteinExistence type="predicted"/>
<evidence type="ECO:0000256" key="1">
    <source>
        <dbReference type="ARBA" id="ARBA00004141"/>
    </source>
</evidence>
<sequence length="111" mass="12506">MQQTGAKKISDDNLLAAISYISLISVVVLLTKKDSEYVRFHAKQGTVLFIVEVIWSVILFPFMWMPFLGSWLINLGWLVFIIASAVGFIKAYSGEKYRMPAVADFADKINV</sequence>
<name>A0A1G1W6N7_9BACT</name>
<evidence type="ECO:0000313" key="6">
    <source>
        <dbReference type="EMBL" id="OGY23356.1"/>
    </source>
</evidence>
<feature type="transmembrane region" description="Helical" evidence="5">
    <location>
        <begin position="44"/>
        <end position="65"/>
    </location>
</feature>
<feature type="transmembrane region" description="Helical" evidence="5">
    <location>
        <begin position="14"/>
        <end position="32"/>
    </location>
</feature>
<feature type="transmembrane region" description="Helical" evidence="5">
    <location>
        <begin position="71"/>
        <end position="89"/>
    </location>
</feature>
<dbReference type="Proteomes" id="UP000177103">
    <property type="component" value="Unassembled WGS sequence"/>
</dbReference>
<organism evidence="6 7">
    <name type="scientific">Candidatus Woykebacteria bacterium RBG_13_40_7b</name>
    <dbReference type="NCBI Taxonomy" id="1802594"/>
    <lineage>
        <taxon>Bacteria</taxon>
        <taxon>Candidatus Woykeibacteriota</taxon>
    </lineage>
</organism>
<gene>
    <name evidence="6" type="ORF">A2Y57_00065</name>
</gene>
<evidence type="ECO:0000313" key="7">
    <source>
        <dbReference type="Proteomes" id="UP000177103"/>
    </source>
</evidence>
<keyword evidence="2 5" id="KW-0812">Transmembrane</keyword>
<evidence type="ECO:0000256" key="4">
    <source>
        <dbReference type="ARBA" id="ARBA00023136"/>
    </source>
</evidence>
<evidence type="ECO:0000256" key="2">
    <source>
        <dbReference type="ARBA" id="ARBA00022692"/>
    </source>
</evidence>
<protein>
    <recommendedName>
        <fullName evidence="8">Import component protein</fullName>
    </recommendedName>
</protein>
<dbReference type="Pfam" id="PF09685">
    <property type="entry name" value="MamF_MmsF"/>
    <property type="match status" value="1"/>
</dbReference>
<reference evidence="6 7" key="1">
    <citation type="journal article" date="2016" name="Nat. Commun.">
        <title>Thousands of microbial genomes shed light on interconnected biogeochemical processes in an aquifer system.</title>
        <authorList>
            <person name="Anantharaman K."/>
            <person name="Brown C.T."/>
            <person name="Hug L.A."/>
            <person name="Sharon I."/>
            <person name="Castelle C.J."/>
            <person name="Probst A.J."/>
            <person name="Thomas B.C."/>
            <person name="Singh A."/>
            <person name="Wilkins M.J."/>
            <person name="Karaoz U."/>
            <person name="Brodie E.L."/>
            <person name="Williams K.H."/>
            <person name="Hubbard S.S."/>
            <person name="Banfield J.F."/>
        </authorList>
    </citation>
    <scope>NUCLEOTIDE SEQUENCE [LARGE SCALE GENOMIC DNA]</scope>
</reference>
<dbReference type="EMBL" id="MHCQ01000043">
    <property type="protein sequence ID" value="OGY23356.1"/>
    <property type="molecule type" value="Genomic_DNA"/>
</dbReference>
<dbReference type="GO" id="GO:0016020">
    <property type="term" value="C:membrane"/>
    <property type="evidence" value="ECO:0007669"/>
    <property type="project" value="UniProtKB-SubCell"/>
</dbReference>
<comment type="subcellular location">
    <subcellularLocation>
        <location evidence="1">Membrane</location>
        <topology evidence="1">Multi-pass membrane protein</topology>
    </subcellularLocation>
</comment>
<keyword evidence="3 5" id="KW-1133">Transmembrane helix</keyword>
<evidence type="ECO:0008006" key="8">
    <source>
        <dbReference type="Google" id="ProtNLM"/>
    </source>
</evidence>
<keyword evidence="4 5" id="KW-0472">Membrane</keyword>
<dbReference type="PANTHER" id="PTHR36460:SF1">
    <property type="entry name" value="UPF0132 DOMAIN PROTEIN (AFU_ORTHOLOGUE AFUA_3G10255)"/>
    <property type="match status" value="1"/>
</dbReference>
<accession>A0A1G1W6N7</accession>
<dbReference type="AlphaFoldDB" id="A0A1G1W6N7"/>
<dbReference type="PANTHER" id="PTHR36460">
    <property type="entry name" value="UPF0132 DOMAIN PROTEIN (AFU_ORTHOLOGUE AFUA_3G10255)"/>
    <property type="match status" value="1"/>
</dbReference>
<evidence type="ECO:0000256" key="5">
    <source>
        <dbReference type="SAM" id="Phobius"/>
    </source>
</evidence>